<comment type="subcellular location">
    <subcellularLocation>
        <location evidence="1">Cell membrane</location>
        <topology evidence="1">Multi-pass membrane protein</topology>
    </subcellularLocation>
</comment>
<feature type="transmembrane region" description="Helical" evidence="6">
    <location>
        <begin position="170"/>
        <end position="189"/>
    </location>
</feature>
<evidence type="ECO:0000259" key="7">
    <source>
        <dbReference type="PROSITE" id="PS50850"/>
    </source>
</evidence>
<feature type="transmembrane region" description="Helical" evidence="6">
    <location>
        <begin position="244"/>
        <end position="264"/>
    </location>
</feature>
<organism evidence="8 9">
    <name type="scientific">Paenibacillus tyrfis</name>
    <dbReference type="NCBI Taxonomy" id="1501230"/>
    <lineage>
        <taxon>Bacteria</taxon>
        <taxon>Bacillati</taxon>
        <taxon>Bacillota</taxon>
        <taxon>Bacilli</taxon>
        <taxon>Bacillales</taxon>
        <taxon>Paenibacillaceae</taxon>
        <taxon>Paenibacillus</taxon>
    </lineage>
</organism>
<feature type="transmembrane region" description="Helical" evidence="6">
    <location>
        <begin position="41"/>
        <end position="60"/>
    </location>
</feature>
<gene>
    <name evidence="8" type="ORF">ET33_14205</name>
</gene>
<proteinExistence type="predicted"/>
<dbReference type="InterPro" id="IPR001958">
    <property type="entry name" value="Tet-R_TetA/multi-R_MdtG-like"/>
</dbReference>
<name>A0A081PAU2_9BACL</name>
<evidence type="ECO:0000256" key="4">
    <source>
        <dbReference type="ARBA" id="ARBA00022989"/>
    </source>
</evidence>
<evidence type="ECO:0000256" key="1">
    <source>
        <dbReference type="ARBA" id="ARBA00004651"/>
    </source>
</evidence>
<feature type="transmembrane region" description="Helical" evidence="6">
    <location>
        <begin position="363"/>
        <end position="381"/>
    </location>
</feature>
<feature type="transmembrane region" description="Helical" evidence="6">
    <location>
        <begin position="276"/>
        <end position="294"/>
    </location>
</feature>
<evidence type="ECO:0000256" key="6">
    <source>
        <dbReference type="SAM" id="Phobius"/>
    </source>
</evidence>
<dbReference type="PROSITE" id="PS50850">
    <property type="entry name" value="MFS"/>
    <property type="match status" value="1"/>
</dbReference>
<comment type="caution">
    <text evidence="8">The sequence shown here is derived from an EMBL/GenBank/DDBJ whole genome shotgun (WGS) entry which is preliminary data.</text>
</comment>
<feature type="domain" description="Major facilitator superfamily (MFS) profile" evidence="7">
    <location>
        <begin position="3"/>
        <end position="385"/>
    </location>
</feature>
<dbReference type="InterPro" id="IPR011701">
    <property type="entry name" value="MFS"/>
</dbReference>
<keyword evidence="5 6" id="KW-0472">Membrane</keyword>
<accession>A0A081PAU2</accession>
<dbReference type="GO" id="GO:0022857">
    <property type="term" value="F:transmembrane transporter activity"/>
    <property type="evidence" value="ECO:0007669"/>
    <property type="project" value="InterPro"/>
</dbReference>
<dbReference type="PRINTS" id="PR01035">
    <property type="entry name" value="TCRTETA"/>
</dbReference>
<evidence type="ECO:0000256" key="3">
    <source>
        <dbReference type="ARBA" id="ARBA00022692"/>
    </source>
</evidence>
<dbReference type="GO" id="GO:0005886">
    <property type="term" value="C:plasma membrane"/>
    <property type="evidence" value="ECO:0007669"/>
    <property type="project" value="UniProtKB-SubCell"/>
</dbReference>
<feature type="transmembrane region" description="Helical" evidence="6">
    <location>
        <begin position="210"/>
        <end position="232"/>
    </location>
</feature>
<evidence type="ECO:0000313" key="9">
    <source>
        <dbReference type="Proteomes" id="UP000028123"/>
    </source>
</evidence>
<keyword evidence="2" id="KW-0813">Transport</keyword>
<dbReference type="AlphaFoldDB" id="A0A081PAU2"/>
<dbReference type="OrthoDB" id="9793283at2"/>
<feature type="transmembrane region" description="Helical" evidence="6">
    <location>
        <begin position="7"/>
        <end position="29"/>
    </location>
</feature>
<dbReference type="Gene3D" id="1.20.1250.20">
    <property type="entry name" value="MFS general substrate transporter like domains"/>
    <property type="match status" value="1"/>
</dbReference>
<dbReference type="Proteomes" id="UP000028123">
    <property type="component" value="Unassembled WGS sequence"/>
</dbReference>
<reference evidence="8 9" key="1">
    <citation type="submission" date="2014-06" db="EMBL/GenBank/DDBJ databases">
        <title>Draft genome sequence of Paenibacillus sp. MSt1.</title>
        <authorList>
            <person name="Aw Y.K."/>
            <person name="Ong K.S."/>
            <person name="Gan H.M."/>
            <person name="Lee S.M."/>
        </authorList>
    </citation>
    <scope>NUCLEOTIDE SEQUENCE [LARGE SCALE GENOMIC DNA]</scope>
    <source>
        <strain evidence="8 9">MSt1</strain>
    </source>
</reference>
<sequence>MRAKSIIFTSVLIGYVGLGILNPLVAPLIRELGLSETDAGWIVAASSFMVLLTSALWGSLSDRIGRKPVLLIGLTGMAASFGMFVAVTEQGLDGKFQPAVLFTLLLISRLLLGAAFPAVLSSSQAYMADITTEKDRAAGMSLIGAANGLGLVVGPAVGALLTALSLLAPIYLAVVLPLLVMLWVAFGMANSKPQVHGQQKKTLRKGILPYLAVAMIVMMALIQTQVTAGFYFQDKLGLSATETAQAVGAALFCIGFMMALVQFTVVRKNRLTPLKLLKLGVPVFAVALVLLVSFSHIVTFFAAFALMGVGVGLAIPGFTSGASLAVAKHEQGAAAGMIAASIGIGSLLGPLAGTFLYRISPETPFWLLILLLALLTGYVWGSRRIRGEQQIVVD</sequence>
<dbReference type="InterPro" id="IPR020846">
    <property type="entry name" value="MFS_dom"/>
</dbReference>
<feature type="transmembrane region" description="Helical" evidence="6">
    <location>
        <begin position="141"/>
        <end position="164"/>
    </location>
</feature>
<dbReference type="SUPFAM" id="SSF103473">
    <property type="entry name" value="MFS general substrate transporter"/>
    <property type="match status" value="1"/>
</dbReference>
<feature type="transmembrane region" description="Helical" evidence="6">
    <location>
        <begin position="300"/>
        <end position="327"/>
    </location>
</feature>
<dbReference type="PANTHER" id="PTHR23546">
    <property type="entry name" value="TRANSPORT PROTEIN"/>
    <property type="match status" value="1"/>
</dbReference>
<evidence type="ECO:0000256" key="5">
    <source>
        <dbReference type="ARBA" id="ARBA00023136"/>
    </source>
</evidence>
<feature type="transmembrane region" description="Helical" evidence="6">
    <location>
        <begin position="334"/>
        <end position="357"/>
    </location>
</feature>
<evidence type="ECO:0000313" key="8">
    <source>
        <dbReference type="EMBL" id="KEQ27815.1"/>
    </source>
</evidence>
<keyword evidence="4 6" id="KW-1133">Transmembrane helix</keyword>
<protein>
    <submittedName>
        <fullName evidence="8">MFS transporter permease</fullName>
    </submittedName>
</protein>
<evidence type="ECO:0000256" key="2">
    <source>
        <dbReference type="ARBA" id="ARBA00022448"/>
    </source>
</evidence>
<dbReference type="Pfam" id="PF07690">
    <property type="entry name" value="MFS_1"/>
    <property type="match status" value="2"/>
</dbReference>
<feature type="transmembrane region" description="Helical" evidence="6">
    <location>
        <begin position="99"/>
        <end position="120"/>
    </location>
</feature>
<dbReference type="PANTHER" id="PTHR23546:SF1">
    <property type="entry name" value="MEMBRANE PROTEIN"/>
    <property type="match status" value="1"/>
</dbReference>
<dbReference type="eggNOG" id="COG2814">
    <property type="taxonomic scope" value="Bacteria"/>
</dbReference>
<keyword evidence="3 6" id="KW-0812">Transmembrane</keyword>
<dbReference type="EMBL" id="JNVM01000002">
    <property type="protein sequence ID" value="KEQ27815.1"/>
    <property type="molecule type" value="Genomic_DNA"/>
</dbReference>
<dbReference type="InterPro" id="IPR036259">
    <property type="entry name" value="MFS_trans_sf"/>
</dbReference>
<keyword evidence="9" id="KW-1185">Reference proteome</keyword>
<feature type="transmembrane region" description="Helical" evidence="6">
    <location>
        <begin position="69"/>
        <end position="87"/>
    </location>
</feature>
<dbReference type="RefSeq" id="WP_036675793.1">
    <property type="nucleotide sequence ID" value="NZ_FYEP01000004.1"/>
</dbReference>